<dbReference type="Proteomes" id="UP000054279">
    <property type="component" value="Unassembled WGS sequence"/>
</dbReference>
<sequence length="552" mass="58215">MQPSSHIHVPPSKPINTRWGSAMKVGVVLQMQNGPKAGQLLIVYRGDGPAVFFDPPTKSNPFPAGQNTSMPGYQYHQQTPVVRHLPTGQVLFGRQTGMPSSGNAMSGPSSLQPQTMSTPAFFSTTRMPVINHETTSNVSHRPVFEQPEQGLIGGNPGFTASYSYPQMTPTITSLTPDTIGWNGRTCSSLAMPPPAPSRATQPGLIGGNQGVSASRPYMSTVPTTTNQYPHMSRGGHRASTSQAPVPSTQPSGSHLAPGGGLTATQLNWTLLAAAPPSLSSALPASKPRIISHNPTASTLQIMHAQASSTQPGIAVGISRLPASTSSLPRENGRASTSQESVATTRLSHPASDVTVGNFELPSPPSLAPLRTSLPGLMVSRSTPAVQAFVASISREATEALAQLNFPNQENGEQVDTNNTGLNTAKLNAEAAKSADEPQKTEVDIFSQFVYSDLLNNIDDETDEQDLTRLSTSFLLGLLGDLLPNALPNHSNISVNPIVGPSDVSAAIMYQPHTENWTATANPANATLASRKRKDIQAPEESTETGPSKKARA</sequence>
<keyword evidence="3" id="KW-1185">Reference proteome</keyword>
<dbReference type="HOGENOM" id="CLU_038855_0_0_1"/>
<gene>
    <name evidence="2" type="ORF">M422DRAFT_268546</name>
</gene>
<dbReference type="EMBL" id="KN837271">
    <property type="protein sequence ID" value="KIJ29982.1"/>
    <property type="molecule type" value="Genomic_DNA"/>
</dbReference>
<feature type="compositionally biased region" description="Low complexity" evidence="1">
    <location>
        <begin position="517"/>
        <end position="528"/>
    </location>
</feature>
<evidence type="ECO:0000256" key="1">
    <source>
        <dbReference type="SAM" id="MobiDB-lite"/>
    </source>
</evidence>
<evidence type="ECO:0000313" key="2">
    <source>
        <dbReference type="EMBL" id="KIJ29982.1"/>
    </source>
</evidence>
<accession>A0A0C9UME2</accession>
<feature type="region of interest" description="Disordered" evidence="1">
    <location>
        <begin position="224"/>
        <end position="260"/>
    </location>
</feature>
<reference evidence="2 3" key="1">
    <citation type="submission" date="2014-06" db="EMBL/GenBank/DDBJ databases">
        <title>Evolutionary Origins and Diversification of the Mycorrhizal Mutualists.</title>
        <authorList>
            <consortium name="DOE Joint Genome Institute"/>
            <consortium name="Mycorrhizal Genomics Consortium"/>
            <person name="Kohler A."/>
            <person name="Kuo A."/>
            <person name="Nagy L.G."/>
            <person name="Floudas D."/>
            <person name="Copeland A."/>
            <person name="Barry K.W."/>
            <person name="Cichocki N."/>
            <person name="Veneault-Fourrey C."/>
            <person name="LaButti K."/>
            <person name="Lindquist E.A."/>
            <person name="Lipzen A."/>
            <person name="Lundell T."/>
            <person name="Morin E."/>
            <person name="Murat C."/>
            <person name="Riley R."/>
            <person name="Ohm R."/>
            <person name="Sun H."/>
            <person name="Tunlid A."/>
            <person name="Henrissat B."/>
            <person name="Grigoriev I.V."/>
            <person name="Hibbett D.S."/>
            <person name="Martin F."/>
        </authorList>
    </citation>
    <scope>NUCLEOTIDE SEQUENCE [LARGE SCALE GENOMIC DNA]</scope>
    <source>
        <strain evidence="2 3">SS14</strain>
    </source>
</reference>
<dbReference type="AlphaFoldDB" id="A0A0C9UME2"/>
<organism evidence="2 3">
    <name type="scientific">Sphaerobolus stellatus (strain SS14)</name>
    <dbReference type="NCBI Taxonomy" id="990650"/>
    <lineage>
        <taxon>Eukaryota</taxon>
        <taxon>Fungi</taxon>
        <taxon>Dikarya</taxon>
        <taxon>Basidiomycota</taxon>
        <taxon>Agaricomycotina</taxon>
        <taxon>Agaricomycetes</taxon>
        <taxon>Phallomycetidae</taxon>
        <taxon>Geastrales</taxon>
        <taxon>Sphaerobolaceae</taxon>
        <taxon>Sphaerobolus</taxon>
    </lineage>
</organism>
<feature type="region of interest" description="Disordered" evidence="1">
    <location>
        <begin position="323"/>
        <end position="346"/>
    </location>
</feature>
<proteinExistence type="predicted"/>
<evidence type="ECO:0000313" key="3">
    <source>
        <dbReference type="Proteomes" id="UP000054279"/>
    </source>
</evidence>
<feature type="region of interest" description="Disordered" evidence="1">
    <location>
        <begin position="517"/>
        <end position="552"/>
    </location>
</feature>
<feature type="compositionally biased region" description="Polar residues" evidence="1">
    <location>
        <begin position="238"/>
        <end position="252"/>
    </location>
</feature>
<protein>
    <submittedName>
        <fullName evidence="2">Uncharacterized protein</fullName>
    </submittedName>
</protein>
<name>A0A0C9UME2_SPHS4</name>